<keyword evidence="2" id="KW-1133">Transmembrane helix</keyword>
<dbReference type="AlphaFoldDB" id="A0A4R8S6C3"/>
<proteinExistence type="predicted"/>
<dbReference type="EMBL" id="PECH01000003">
    <property type="protein sequence ID" value="TDZ86357.1"/>
    <property type="molecule type" value="Genomic_DNA"/>
</dbReference>
<sequence length="330" mass="34734">MTYPPQEPPAAGDPSAYGQNQPPPGYPNQPPPGYQPPPPPGYQPGYQSGPPPGAPQYPGGQFPPPPPGYPPAGYGYPQQAPWPPQGPFNAGESWNWAWAQVTKRFGTFIPPYIVWFLAIAVPFAIVYFVFIAAMVAATGPGTYDEDSMSYSYESSSSLGTGSTVLMVIIGIAIAAVGLYMAASITTANLDVADGKPVTFGSFFRARSFGAFVGTALLVALGTVVGFVLLIIPGLIFAFFAQYAVFFTVDRGLSPVDALKASFQIVKNNLGPVFLVYLITYAISFVASMATSVSCGLAGIVAVPMQLALTALIHVYTYRRLTGGVIAPAPV</sequence>
<feature type="transmembrane region" description="Helical" evidence="2">
    <location>
        <begin position="226"/>
        <end position="248"/>
    </location>
</feature>
<keyword evidence="2" id="KW-0472">Membrane</keyword>
<feature type="transmembrane region" description="Helical" evidence="2">
    <location>
        <begin position="203"/>
        <end position="220"/>
    </location>
</feature>
<feature type="transmembrane region" description="Helical" evidence="2">
    <location>
        <begin position="269"/>
        <end position="289"/>
    </location>
</feature>
<feature type="compositionally biased region" description="Pro residues" evidence="1">
    <location>
        <begin position="21"/>
        <end position="42"/>
    </location>
</feature>
<feature type="region of interest" description="Disordered" evidence="1">
    <location>
        <begin position="1"/>
        <end position="82"/>
    </location>
</feature>
<gene>
    <name evidence="4" type="ORF">DE4585_00610</name>
</gene>
<reference evidence="4 5" key="1">
    <citation type="journal article" date="2019" name="Sci. Rep.">
        <title>Extended insight into the Mycobacterium chelonae-abscessus complex through whole genome sequencing of Mycobacterium salmoniphilum outbreak and Mycobacterium salmoniphilum-like strains.</title>
        <authorList>
            <person name="Behra P.R.K."/>
            <person name="Das S."/>
            <person name="Pettersson B.M.F."/>
            <person name="Shirreff L."/>
            <person name="DuCote T."/>
            <person name="Jacobsson K.G."/>
            <person name="Ennis D.G."/>
            <person name="Kirsebom L.A."/>
        </authorList>
    </citation>
    <scope>NUCLEOTIDE SEQUENCE [LARGE SCALE GENOMIC DNA]</scope>
    <source>
        <strain evidence="4 5">DE 4585</strain>
    </source>
</reference>
<dbReference type="InterPro" id="IPR057169">
    <property type="entry name" value="DUF7847"/>
</dbReference>
<dbReference type="Proteomes" id="UP000295117">
    <property type="component" value="Unassembled WGS sequence"/>
</dbReference>
<feature type="transmembrane region" description="Helical" evidence="2">
    <location>
        <begin position="157"/>
        <end position="182"/>
    </location>
</feature>
<name>A0A4R8S6C3_9MYCO</name>
<accession>A0A4R8S6C3</accession>
<feature type="transmembrane region" description="Helical" evidence="2">
    <location>
        <begin position="295"/>
        <end position="315"/>
    </location>
</feature>
<protein>
    <recommendedName>
        <fullName evidence="3">DUF7847 domain-containing protein</fullName>
    </recommendedName>
</protein>
<evidence type="ECO:0000256" key="2">
    <source>
        <dbReference type="SAM" id="Phobius"/>
    </source>
</evidence>
<evidence type="ECO:0000259" key="3">
    <source>
        <dbReference type="Pfam" id="PF25231"/>
    </source>
</evidence>
<feature type="transmembrane region" description="Helical" evidence="2">
    <location>
        <begin position="112"/>
        <end position="137"/>
    </location>
</feature>
<dbReference type="RefSeq" id="WP_134069773.1">
    <property type="nucleotide sequence ID" value="NZ_PECH01000003.1"/>
</dbReference>
<keyword evidence="2" id="KW-0812">Transmembrane</keyword>
<evidence type="ECO:0000313" key="5">
    <source>
        <dbReference type="Proteomes" id="UP000295117"/>
    </source>
</evidence>
<comment type="caution">
    <text evidence="4">The sequence shown here is derived from an EMBL/GenBank/DDBJ whole genome shotgun (WGS) entry which is preliminary data.</text>
</comment>
<evidence type="ECO:0000313" key="4">
    <source>
        <dbReference type="EMBL" id="TDZ86357.1"/>
    </source>
</evidence>
<feature type="compositionally biased region" description="Pro residues" evidence="1">
    <location>
        <begin position="49"/>
        <end position="70"/>
    </location>
</feature>
<feature type="domain" description="DUF7847" evidence="3">
    <location>
        <begin position="210"/>
        <end position="310"/>
    </location>
</feature>
<evidence type="ECO:0000256" key="1">
    <source>
        <dbReference type="SAM" id="MobiDB-lite"/>
    </source>
</evidence>
<dbReference type="Pfam" id="PF25231">
    <property type="entry name" value="DUF7847"/>
    <property type="match status" value="1"/>
</dbReference>
<organism evidence="4 5">
    <name type="scientific">Mycobacteroides salmoniphilum</name>
    <dbReference type="NCBI Taxonomy" id="404941"/>
    <lineage>
        <taxon>Bacteria</taxon>
        <taxon>Bacillati</taxon>
        <taxon>Actinomycetota</taxon>
        <taxon>Actinomycetes</taxon>
        <taxon>Mycobacteriales</taxon>
        <taxon>Mycobacteriaceae</taxon>
        <taxon>Mycobacteroides</taxon>
    </lineage>
</organism>